<sequence length="1618" mass="173342">MNKKFSTLVAALLASGGLFYAVDAMILPAGDGVAQTFVGVRTADNEATAEVVACNSSIAKGKFVAAWRVKTVSGPHYYLEVADASASDWILCEGKIQKITGDNVAFAAQKAIEITIAADNRLMSGSDFLVIDTKTGAVSLGDTKAGNAYLFSDKTTQVAPEAIGSTSGSLALATNVTTQTVGTNDVKWEETPEKEGTVKLSSSVSSAETEWSIEKSSGNFYLRQGSSYLKNVDGGLILVSACPTDDASVVSVAGVNHGLQIGGKYLSANLTLGDGEDAATGFYLVKNPNTSMPSAESGIAAGNYNVVSVQSTELGNTVTNWEELVINQAIKPASATLAQNTYSSTAVEVGEKWTVTADNNELTVKSANYFLNAPTSDNDVVLGKETEATPLTFDGADGALKSGALFLMNNSGIKTNDGGTGKKLYLFTEAGVLVTDATKIDPATSYLIAEKKATTTATEMVNVTVVKQTPGAPGADIPGMAENGLSVDGESGEITVSSEETKNIPAPATVAIGENVLSVVSGKVVYLPAKEAAKADSWVLVDGKYKNVDLEKAGETKIWLKAAEGLFKSTAAPFTLVENTTAASTFIAKPEGKLAITDGGNTKEFNDVVLTATGEATAATIADANKGIHLTSVATGNTVLLGNGTQFVGTDGTGSKDNATLWVVSKTATTTVGTYRYSFKQKDTETYFEVGDVNEFTAEDYNGGFALKAPNGQYVSISNKGVASLVSESTSSALFGIPASAKPFTAKEILSDHGTLTSFNLSLWDKKDGTSTLVQNPFENADLVPVYYDAAKKTFTPITADNASTLTNPSTFLLKKGSSYIVVETTKDSEWSNINTELVKGGYKFVTLSEKAMADVMTTGEWKDGSYAPYFTFNFDQNSVDAGVATAKTPIYTIEVSDKDKANASKISTFTIKTGAQAGTYLTTSSEAAYWVYAEFSANNAVRGDSDKDYNPLNMKYVNITFVNHASITWNNIKLNDKVLGAEVKPADADNFLFSKPEGQWAVQMSAATAAVAKGEALDNVYGFTFVNRESGKKYSVDKMYYLGNNKYAVASSSKFAENAGTLRDTLAITPVEGLKNNTIQRDGYKNLTAEEVQDQLFNLLLASSEEDYYVGENHTAKSHFLGLSHDADAAVNWRIVPLTAARAYNADKELTQASDSVYVFNHPQYYKASDKKFYQYNDTLAIIGYALQNTANDEFLTYENPQTTDRLSMICDPNFKSYTTTKNISEAYRFVLKEKGTDLYNIIGVDYPTYKNGLVEDETTHATLDLSSKLYGATTLTKQGAVEVVGAYAQINSNDLFKVQKLGAPEYRLQSMGDTIRIFRQENDYDQMYENGEFLNLGNKAQLTTMAPALYVDTAYVKRGNNNRYQYLLVVNPEYKAAVYDNANHLLKPDTMYGRFLVNLVDTANVAYQNGAIHANKYINDTEAGETYAKLGFVYGFRTADKLYITDKNYKKSAKASDVIDLGTSDFNTAKFAFRYIDPINHEADGSFKIQTGYYDYNAYIAKNKQPEVANNGYLKNINGVVVVANGYEAGDKFDLAAEHSNPTANEGINTSEVSVIAKEGEVVINGAAGKTVVITNVLGQTIASTVLSSDNATISAPAGVVVVAVEGEAAVKAIVK</sequence>
<evidence type="ECO:0000313" key="3">
    <source>
        <dbReference type="EMBL" id="KKB55178.1"/>
    </source>
</evidence>
<comment type="caution">
    <text evidence="3">The sequence shown here is derived from an EMBL/GenBank/DDBJ whole genome shotgun (WGS) entry which is preliminary data.</text>
</comment>
<dbReference type="InterPro" id="IPR045963">
    <property type="entry name" value="DUF6383"/>
</dbReference>
<name>A0A0F5JBT8_9BACT</name>
<dbReference type="PATRIC" id="fig|1203610.3.peg.2702"/>
<reference evidence="3 4" key="1">
    <citation type="submission" date="2013-04" db="EMBL/GenBank/DDBJ databases">
        <title>The Genome Sequence of Parabacteroides gordonii DSM 23371.</title>
        <authorList>
            <consortium name="The Broad Institute Genomics Platform"/>
            <person name="Earl A."/>
            <person name="Ward D."/>
            <person name="Feldgarden M."/>
            <person name="Gevers D."/>
            <person name="Martens E."/>
            <person name="Sakamoto M."/>
            <person name="Benno Y."/>
            <person name="Suzuki N."/>
            <person name="Matsunaga N."/>
            <person name="Koshihara K."/>
            <person name="Seki M."/>
            <person name="Komiya H."/>
            <person name="Walker B."/>
            <person name="Young S."/>
            <person name="Zeng Q."/>
            <person name="Gargeya S."/>
            <person name="Fitzgerald M."/>
            <person name="Haas B."/>
            <person name="Abouelleil A."/>
            <person name="Allen A.W."/>
            <person name="Alvarado L."/>
            <person name="Arachchi H.M."/>
            <person name="Berlin A.M."/>
            <person name="Chapman S.B."/>
            <person name="Gainer-Dewar J."/>
            <person name="Goldberg J."/>
            <person name="Griggs A."/>
            <person name="Gujja S."/>
            <person name="Hansen M."/>
            <person name="Howarth C."/>
            <person name="Imamovic A."/>
            <person name="Ireland A."/>
            <person name="Larimer J."/>
            <person name="McCowan C."/>
            <person name="Murphy C."/>
            <person name="Pearson M."/>
            <person name="Poon T.W."/>
            <person name="Priest M."/>
            <person name="Roberts A."/>
            <person name="Saif S."/>
            <person name="Shea T."/>
            <person name="Sisk P."/>
            <person name="Sykes S."/>
            <person name="Wortman J."/>
            <person name="Nusbaum C."/>
            <person name="Birren B."/>
        </authorList>
    </citation>
    <scope>NUCLEOTIDE SEQUENCE [LARGE SCALE GENOMIC DNA]</scope>
    <source>
        <strain evidence="3 4">MS-1</strain>
    </source>
</reference>
<dbReference type="Proteomes" id="UP000033035">
    <property type="component" value="Unassembled WGS sequence"/>
</dbReference>
<evidence type="ECO:0000313" key="4">
    <source>
        <dbReference type="Proteomes" id="UP000033035"/>
    </source>
</evidence>
<feature type="chain" id="PRO_5002490007" description="DUF6383 domain-containing protein" evidence="1">
    <location>
        <begin position="21"/>
        <end position="1618"/>
    </location>
</feature>
<dbReference type="EMBL" id="AQHW01000015">
    <property type="protein sequence ID" value="KKB55178.1"/>
    <property type="molecule type" value="Genomic_DNA"/>
</dbReference>
<feature type="domain" description="DUF6383" evidence="2">
    <location>
        <begin position="1544"/>
        <end position="1617"/>
    </location>
</feature>
<organism evidence="3 4">
    <name type="scientific">Parabacteroides gordonii MS-1 = DSM 23371</name>
    <dbReference type="NCBI Taxonomy" id="1203610"/>
    <lineage>
        <taxon>Bacteria</taxon>
        <taxon>Pseudomonadati</taxon>
        <taxon>Bacteroidota</taxon>
        <taxon>Bacteroidia</taxon>
        <taxon>Bacteroidales</taxon>
        <taxon>Tannerellaceae</taxon>
        <taxon>Parabacteroides</taxon>
    </lineage>
</organism>
<dbReference type="Pfam" id="PF19910">
    <property type="entry name" value="DUF6383"/>
    <property type="match status" value="1"/>
</dbReference>
<keyword evidence="4" id="KW-1185">Reference proteome</keyword>
<dbReference type="HOGENOM" id="CLU_003316_0_0_10"/>
<gene>
    <name evidence="3" type="ORF">HMPREF1536_02635</name>
</gene>
<protein>
    <recommendedName>
        <fullName evidence="2">DUF6383 domain-containing protein</fullName>
    </recommendedName>
</protein>
<keyword evidence="1" id="KW-0732">Signal</keyword>
<dbReference type="RefSeq" id="WP_046151790.1">
    <property type="nucleotide sequence ID" value="NZ_KQ033919.1"/>
</dbReference>
<proteinExistence type="predicted"/>
<evidence type="ECO:0000259" key="2">
    <source>
        <dbReference type="Pfam" id="PF19910"/>
    </source>
</evidence>
<evidence type="ECO:0000256" key="1">
    <source>
        <dbReference type="SAM" id="SignalP"/>
    </source>
</evidence>
<feature type="signal peptide" evidence="1">
    <location>
        <begin position="1"/>
        <end position="20"/>
    </location>
</feature>
<accession>A0A0F5JBT8</accession>